<dbReference type="Proteomes" id="UP000603352">
    <property type="component" value="Unassembled WGS sequence"/>
</dbReference>
<proteinExistence type="predicted"/>
<accession>A0ABQ1JEJ5</accession>
<evidence type="ECO:0000313" key="2">
    <source>
        <dbReference type="Proteomes" id="UP000603352"/>
    </source>
</evidence>
<sequence length="50" mass="5273">MPLSMIACADAPVADMATAIAASEAVPLSRMDIFMCVCPRRVARDAGRYG</sequence>
<keyword evidence="2" id="KW-1185">Reference proteome</keyword>
<reference evidence="2" key="1">
    <citation type="journal article" date="2019" name="Int. J. Syst. Evol. Microbiol.">
        <title>The Global Catalogue of Microorganisms (GCM) 10K type strain sequencing project: providing services to taxonomists for standard genome sequencing and annotation.</title>
        <authorList>
            <consortium name="The Broad Institute Genomics Platform"/>
            <consortium name="The Broad Institute Genome Sequencing Center for Infectious Disease"/>
            <person name="Wu L."/>
            <person name="Ma J."/>
        </authorList>
    </citation>
    <scope>NUCLEOTIDE SEQUENCE [LARGE SCALE GENOMIC DNA]</scope>
    <source>
        <strain evidence="2">CGMCC 1.10188</strain>
    </source>
</reference>
<organism evidence="1 2">
    <name type="scientific">Tistrella bauzanensis</name>
    <dbReference type="NCBI Taxonomy" id="657419"/>
    <lineage>
        <taxon>Bacteria</taxon>
        <taxon>Pseudomonadati</taxon>
        <taxon>Pseudomonadota</taxon>
        <taxon>Alphaproteobacteria</taxon>
        <taxon>Geminicoccales</taxon>
        <taxon>Geminicoccaceae</taxon>
        <taxon>Tistrella</taxon>
    </lineage>
</organism>
<evidence type="ECO:0000313" key="1">
    <source>
        <dbReference type="EMBL" id="GGB64194.1"/>
    </source>
</evidence>
<name>A0ABQ1JEJ5_9PROT</name>
<dbReference type="EMBL" id="BMDZ01000176">
    <property type="protein sequence ID" value="GGB64194.1"/>
    <property type="molecule type" value="Genomic_DNA"/>
</dbReference>
<protein>
    <submittedName>
        <fullName evidence="1">Uncharacterized protein</fullName>
    </submittedName>
</protein>
<comment type="caution">
    <text evidence="1">The sequence shown here is derived from an EMBL/GenBank/DDBJ whole genome shotgun (WGS) entry which is preliminary data.</text>
</comment>
<gene>
    <name evidence="1" type="ORF">GCM10011505_50850</name>
</gene>